<dbReference type="OrthoDB" id="9909019at2759"/>
<dbReference type="AlphaFoldDB" id="A0A8M1G2H1"/>
<sequence>MDLCSRSWRWVVPEAEGKQAPPPRLSRVNGWSRPLHSFQVVAWATLFIVAVANFGIFIPFLPRSWKYIAYGVTGGLFSFHFLVHLIAVSIDPAEANVRLKKNYLEPMPTFDRSKHAHVIQKQYCHLCEVTVSSKAKHCSACNKCVSGFDHHCKWLNNCVGSRNYWYFFFSVASASAVLLCLIVTLLYIFIQFFIDPAELRTHPYYKSTQWLLSGPSQVLAHPSSRLWEVSNKNTWLLFLPLFPVKTKTPVVLGIGVFVLLLDVISLLLLGHLLLFHLYLMAKKLSTFDYMTQGRQQQTPQASAEKEELSFQIRYPQQADNDQSSSEHREKHKELQPLRKCPSPCSTTAIHPENSLLPTQAEDGQSSSTQRVTSKELLLPDLHPCQSSATICPENAWLKDTDSRPTSSSALGRPRRKAFQSLPRSSSLISTTTAGPESALSLKGSKDQRETRQPVRGEGAEEPALAKGPPQKPSSLEVPAWESDLETLTLLYLLPRGSQNALSREDARSRSPQARAGVPATATSAEEPGEGPAIQGPCRLQDSQFPEATTEVAPARAAPLSQAEDPPAAQGETEVALRPQGEAGDHDA</sequence>
<dbReference type="PANTHER" id="PTHR22883">
    <property type="entry name" value="ZINC FINGER DHHC DOMAIN CONTAINING PROTEIN"/>
    <property type="match status" value="1"/>
</dbReference>
<dbReference type="InterPro" id="IPR001594">
    <property type="entry name" value="Palmitoyltrfase_DHHC"/>
</dbReference>
<feature type="region of interest" description="Disordered" evidence="8">
    <location>
        <begin position="395"/>
        <end position="479"/>
    </location>
</feature>
<feature type="compositionally biased region" description="Polar residues" evidence="8">
    <location>
        <begin position="355"/>
        <end position="371"/>
    </location>
</feature>
<feature type="region of interest" description="Disordered" evidence="8">
    <location>
        <begin position="317"/>
        <end position="372"/>
    </location>
</feature>
<organism evidence="10 11">
    <name type="scientific">Ursus maritimus</name>
    <name type="common">Polar bear</name>
    <name type="synonym">Thalarctos maritimus</name>
    <dbReference type="NCBI Taxonomy" id="29073"/>
    <lineage>
        <taxon>Eukaryota</taxon>
        <taxon>Metazoa</taxon>
        <taxon>Chordata</taxon>
        <taxon>Craniata</taxon>
        <taxon>Vertebrata</taxon>
        <taxon>Euteleostomi</taxon>
        <taxon>Mammalia</taxon>
        <taxon>Eutheria</taxon>
        <taxon>Laurasiatheria</taxon>
        <taxon>Carnivora</taxon>
        <taxon>Caniformia</taxon>
        <taxon>Ursidae</taxon>
        <taxon>Ursus</taxon>
    </lineage>
</organism>
<evidence type="ECO:0000259" key="9">
    <source>
        <dbReference type="Pfam" id="PF01529"/>
    </source>
</evidence>
<evidence type="ECO:0000256" key="6">
    <source>
        <dbReference type="ARBA" id="ARBA00023315"/>
    </source>
</evidence>
<evidence type="ECO:0000256" key="3">
    <source>
        <dbReference type="ARBA" id="ARBA00022692"/>
    </source>
</evidence>
<comment type="catalytic activity">
    <reaction evidence="7">
        <text>L-cysteinyl-[protein] + hexadecanoyl-CoA = S-hexadecanoyl-L-cysteinyl-[protein] + CoA</text>
        <dbReference type="Rhea" id="RHEA:36683"/>
        <dbReference type="Rhea" id="RHEA-COMP:10131"/>
        <dbReference type="Rhea" id="RHEA-COMP:11032"/>
        <dbReference type="ChEBI" id="CHEBI:29950"/>
        <dbReference type="ChEBI" id="CHEBI:57287"/>
        <dbReference type="ChEBI" id="CHEBI:57379"/>
        <dbReference type="ChEBI" id="CHEBI:74151"/>
        <dbReference type="EC" id="2.3.1.225"/>
    </reaction>
</comment>
<keyword evidence="6 7" id="KW-0012">Acyltransferase</keyword>
<feature type="transmembrane region" description="Helical" evidence="7">
    <location>
        <begin position="250"/>
        <end position="275"/>
    </location>
</feature>
<dbReference type="GO" id="GO:0006612">
    <property type="term" value="P:protein targeting to membrane"/>
    <property type="evidence" value="ECO:0007669"/>
    <property type="project" value="TreeGrafter"/>
</dbReference>
<feature type="region of interest" description="Disordered" evidence="8">
    <location>
        <begin position="500"/>
        <end position="587"/>
    </location>
</feature>
<keyword evidence="5 7" id="KW-0472">Membrane</keyword>
<evidence type="ECO:0000313" key="11">
    <source>
        <dbReference type="RefSeq" id="XP_040486519.1"/>
    </source>
</evidence>
<dbReference type="PANTHER" id="PTHR22883:SF22">
    <property type="entry name" value="PALMITOYLTRANSFERASE ZDHHC11-RELATED"/>
    <property type="match status" value="1"/>
</dbReference>
<name>A0A8M1G2H1_URSMA</name>
<feature type="transmembrane region" description="Helical" evidence="7">
    <location>
        <begin position="40"/>
        <end position="61"/>
    </location>
</feature>
<dbReference type="GO" id="GO:0005783">
    <property type="term" value="C:endoplasmic reticulum"/>
    <property type="evidence" value="ECO:0007669"/>
    <property type="project" value="TreeGrafter"/>
</dbReference>
<keyword evidence="4 7" id="KW-1133">Transmembrane helix</keyword>
<evidence type="ECO:0000256" key="2">
    <source>
        <dbReference type="ARBA" id="ARBA00022679"/>
    </source>
</evidence>
<evidence type="ECO:0000256" key="8">
    <source>
        <dbReference type="SAM" id="MobiDB-lite"/>
    </source>
</evidence>
<dbReference type="GO" id="GO:0016020">
    <property type="term" value="C:membrane"/>
    <property type="evidence" value="ECO:0007669"/>
    <property type="project" value="UniProtKB-SubCell"/>
</dbReference>
<protein>
    <recommendedName>
        <fullName evidence="7">Palmitoyltransferase</fullName>
        <ecNumber evidence="7">2.3.1.225</ecNumber>
    </recommendedName>
</protein>
<dbReference type="InterPro" id="IPR039859">
    <property type="entry name" value="PFA4/ZDH16/20/ERF2-like"/>
</dbReference>
<feature type="domain" description="Palmitoyltransferase DHHC" evidence="9">
    <location>
        <begin position="119"/>
        <end position="292"/>
    </location>
</feature>
<evidence type="ECO:0000256" key="1">
    <source>
        <dbReference type="ARBA" id="ARBA00004141"/>
    </source>
</evidence>
<proteinExistence type="inferred from homology"/>
<keyword evidence="10" id="KW-1185">Reference proteome</keyword>
<dbReference type="GO" id="GO:0005794">
    <property type="term" value="C:Golgi apparatus"/>
    <property type="evidence" value="ECO:0007669"/>
    <property type="project" value="TreeGrafter"/>
</dbReference>
<comment type="domain">
    <text evidence="7">The DHHC domain is required for palmitoyltransferase activity.</text>
</comment>
<evidence type="ECO:0000256" key="4">
    <source>
        <dbReference type="ARBA" id="ARBA00022989"/>
    </source>
</evidence>
<evidence type="ECO:0000313" key="10">
    <source>
        <dbReference type="Proteomes" id="UP000261680"/>
    </source>
</evidence>
<accession>A0A8M1G2H1</accession>
<feature type="transmembrane region" description="Helical" evidence="7">
    <location>
        <begin position="67"/>
        <end position="90"/>
    </location>
</feature>
<feature type="compositionally biased region" description="Polar residues" evidence="8">
    <location>
        <begin position="421"/>
        <end position="434"/>
    </location>
</feature>
<dbReference type="PROSITE" id="PS50216">
    <property type="entry name" value="DHHC"/>
    <property type="match status" value="1"/>
</dbReference>
<comment type="similarity">
    <text evidence="7">Belongs to the DHHC palmitoyltransferase family.</text>
</comment>
<evidence type="ECO:0000256" key="5">
    <source>
        <dbReference type="ARBA" id="ARBA00023136"/>
    </source>
</evidence>
<dbReference type="GO" id="GO:0019706">
    <property type="term" value="F:protein-cysteine S-palmitoyltransferase activity"/>
    <property type="evidence" value="ECO:0007669"/>
    <property type="project" value="UniProtKB-EC"/>
</dbReference>
<feature type="compositionally biased region" description="Basic and acidic residues" evidence="8">
    <location>
        <begin position="443"/>
        <end position="458"/>
    </location>
</feature>
<comment type="subcellular location">
    <subcellularLocation>
        <location evidence="1">Membrane</location>
        <topology evidence="1">Multi-pass membrane protein</topology>
    </subcellularLocation>
</comment>
<dbReference type="Pfam" id="PF01529">
    <property type="entry name" value="DHHC"/>
    <property type="match status" value="1"/>
</dbReference>
<dbReference type="EC" id="2.3.1.225" evidence="7"/>
<reference evidence="11" key="1">
    <citation type="submission" date="2025-08" db="UniProtKB">
        <authorList>
            <consortium name="RefSeq"/>
        </authorList>
    </citation>
    <scope>IDENTIFICATION</scope>
    <source>
        <tissue evidence="11">Whole blood</tissue>
    </source>
</reference>
<keyword evidence="3 7" id="KW-0812">Transmembrane</keyword>
<keyword evidence="2 7" id="KW-0808">Transferase</keyword>
<dbReference type="KEGG" id="umr:103679241"/>
<dbReference type="Proteomes" id="UP000261680">
    <property type="component" value="Unplaced"/>
</dbReference>
<evidence type="ECO:0000256" key="7">
    <source>
        <dbReference type="RuleBase" id="RU079119"/>
    </source>
</evidence>
<feature type="transmembrane region" description="Helical" evidence="7">
    <location>
        <begin position="164"/>
        <end position="194"/>
    </location>
</feature>
<dbReference type="GeneID" id="103679241"/>
<feature type="compositionally biased region" description="Basic and acidic residues" evidence="8">
    <location>
        <begin position="324"/>
        <end position="336"/>
    </location>
</feature>
<dbReference type="RefSeq" id="XP_040486519.1">
    <property type="nucleotide sequence ID" value="XM_040630585.1"/>
</dbReference>
<gene>
    <name evidence="11" type="primary">LOC103679241</name>
</gene>